<evidence type="ECO:0000313" key="1">
    <source>
        <dbReference type="EMBL" id="KKN13087.1"/>
    </source>
</evidence>
<dbReference type="AlphaFoldDB" id="A0A0F9NLX9"/>
<gene>
    <name evidence="1" type="ORF">LCGC14_1009920</name>
</gene>
<dbReference type="EMBL" id="LAZR01003960">
    <property type="protein sequence ID" value="KKN13087.1"/>
    <property type="molecule type" value="Genomic_DNA"/>
</dbReference>
<comment type="caution">
    <text evidence="1">The sequence shown here is derived from an EMBL/GenBank/DDBJ whole genome shotgun (WGS) entry which is preliminary data.</text>
</comment>
<accession>A0A0F9NLX9</accession>
<proteinExistence type="predicted"/>
<dbReference type="InterPro" id="IPR025345">
    <property type="entry name" value="DUF4249"/>
</dbReference>
<reference evidence="1" key="1">
    <citation type="journal article" date="2015" name="Nature">
        <title>Complex archaea that bridge the gap between prokaryotes and eukaryotes.</title>
        <authorList>
            <person name="Spang A."/>
            <person name="Saw J.H."/>
            <person name="Jorgensen S.L."/>
            <person name="Zaremba-Niedzwiedzka K."/>
            <person name="Martijn J."/>
            <person name="Lind A.E."/>
            <person name="van Eijk R."/>
            <person name="Schleper C."/>
            <person name="Guy L."/>
            <person name="Ettema T.J."/>
        </authorList>
    </citation>
    <scope>NUCLEOTIDE SEQUENCE</scope>
</reference>
<organism evidence="1">
    <name type="scientific">marine sediment metagenome</name>
    <dbReference type="NCBI Taxonomy" id="412755"/>
    <lineage>
        <taxon>unclassified sequences</taxon>
        <taxon>metagenomes</taxon>
        <taxon>ecological metagenomes</taxon>
    </lineage>
</organism>
<name>A0A0F9NLX9_9ZZZZ</name>
<protein>
    <recommendedName>
        <fullName evidence="2">DUF4249 domain-containing protein</fullName>
    </recommendedName>
</protein>
<sequence>MIETRRSAPLFVSTFLLPVRCPQTTKENYGYVHWFVFITLSFLLSGCLEEFEPETNSFESILVVEAVITDEVKPQEILLNQTFRFEEQGPRPEQNAIVQIVEDGATNYTFTEVEPGRYVSNENFGATSGIDYELVINTMDGTTYRSDAASLSGANASLDDLDIVKTMNRDKVDGVSLRVNSFNASDNSGYYRLEYEETYNIIAPRWTLSDAVYVNGGLVFQQRTEEQRTCYATKVSNSSILVNTNVLEENSISGFQVRFIARDDFIIAHRYSLLVRLFSVSRSAFSYYRTLDENSGTEGIFSENQPGFIEGNISVENNDFKKVIGYFDVSSVTTKRIFFNHEEIYPNNFPANFPINCEPFSVDYDGLIYGVRNRTLQYLYTEFKEETTDEPSLPYLVVPRACGDCTVLGSNVVPAFWED</sequence>
<dbReference type="Pfam" id="PF14054">
    <property type="entry name" value="DUF4249"/>
    <property type="match status" value="1"/>
</dbReference>
<evidence type="ECO:0008006" key="2">
    <source>
        <dbReference type="Google" id="ProtNLM"/>
    </source>
</evidence>